<comment type="caution">
    <text evidence="1">The sequence shown here is derived from an EMBL/GenBank/DDBJ whole genome shotgun (WGS) entry which is preliminary data.</text>
</comment>
<dbReference type="AlphaFoldDB" id="A0ABD5XYK3"/>
<proteinExistence type="predicted"/>
<keyword evidence="2" id="KW-1185">Reference proteome</keyword>
<dbReference type="Proteomes" id="UP001596368">
    <property type="component" value="Unassembled WGS sequence"/>
</dbReference>
<name>A0ABD5XYK3_9EURY</name>
<dbReference type="EMBL" id="JBHSZG010000008">
    <property type="protein sequence ID" value="MFC7138175.1"/>
    <property type="molecule type" value="Genomic_DNA"/>
</dbReference>
<protein>
    <submittedName>
        <fullName evidence="1">Uncharacterized protein</fullName>
    </submittedName>
</protein>
<gene>
    <name evidence="1" type="ORF">ACFQRB_20250</name>
</gene>
<organism evidence="1 2">
    <name type="scientific">Halobaculum litoreum</name>
    <dbReference type="NCBI Taxonomy" id="3031998"/>
    <lineage>
        <taxon>Archaea</taxon>
        <taxon>Methanobacteriati</taxon>
        <taxon>Methanobacteriota</taxon>
        <taxon>Stenosarchaea group</taxon>
        <taxon>Halobacteria</taxon>
        <taxon>Halobacteriales</taxon>
        <taxon>Haloferacaceae</taxon>
        <taxon>Halobaculum</taxon>
    </lineage>
</organism>
<reference evidence="1 2" key="1">
    <citation type="journal article" date="2019" name="Int. J. Syst. Evol. Microbiol.">
        <title>The Global Catalogue of Microorganisms (GCM) 10K type strain sequencing project: providing services to taxonomists for standard genome sequencing and annotation.</title>
        <authorList>
            <consortium name="The Broad Institute Genomics Platform"/>
            <consortium name="The Broad Institute Genome Sequencing Center for Infectious Disease"/>
            <person name="Wu L."/>
            <person name="Ma J."/>
        </authorList>
    </citation>
    <scope>NUCLEOTIDE SEQUENCE [LARGE SCALE GENOMIC DNA]</scope>
    <source>
        <strain evidence="1 2">DT92</strain>
    </source>
</reference>
<evidence type="ECO:0000313" key="2">
    <source>
        <dbReference type="Proteomes" id="UP001596368"/>
    </source>
</evidence>
<accession>A0ABD5XYK3</accession>
<sequence length="105" mass="11842">MNGQLHIEAISSCQDCRPDSVIPVKRHWWPELFVLSNDDRTELVVGILLTKRQNLLDKVRTLFVKVTGLHSINCTSERLAASQPVTSNAGVRIKLPEFRTANDEC</sequence>
<evidence type="ECO:0000313" key="1">
    <source>
        <dbReference type="EMBL" id="MFC7138175.1"/>
    </source>
</evidence>